<dbReference type="Pfam" id="PF13458">
    <property type="entry name" value="Peripla_BP_6"/>
    <property type="match status" value="1"/>
</dbReference>
<keyword evidence="1 3" id="KW-0732">Signal</keyword>
<dbReference type="Proteomes" id="UP001138661">
    <property type="component" value="Unassembled WGS sequence"/>
</dbReference>
<dbReference type="InterPro" id="IPR028081">
    <property type="entry name" value="Leu-bd"/>
</dbReference>
<accession>A0A9X1FUN0</accession>
<dbReference type="InterPro" id="IPR051010">
    <property type="entry name" value="BCAA_transport"/>
</dbReference>
<dbReference type="AlphaFoldDB" id="A0A9X1FUN0"/>
<organism evidence="5 6">
    <name type="scientific">Roseobacter insulae</name>
    <dbReference type="NCBI Taxonomy" id="2859783"/>
    <lineage>
        <taxon>Bacteria</taxon>
        <taxon>Pseudomonadati</taxon>
        <taxon>Pseudomonadota</taxon>
        <taxon>Alphaproteobacteria</taxon>
        <taxon>Rhodobacterales</taxon>
        <taxon>Roseobacteraceae</taxon>
        <taxon>Roseobacter</taxon>
    </lineage>
</organism>
<feature type="domain" description="Leucine-binding protein" evidence="4">
    <location>
        <begin position="44"/>
        <end position="349"/>
    </location>
</feature>
<protein>
    <submittedName>
        <fullName evidence="5">Penicillin-binding protein activator</fullName>
    </submittedName>
</protein>
<reference evidence="5" key="1">
    <citation type="submission" date="2021-07" db="EMBL/GenBank/DDBJ databases">
        <title>Roseobacter insulae sp. nov., isolated from a tidal flat.</title>
        <authorList>
            <person name="Park S."/>
            <person name="Yoon J.-H."/>
        </authorList>
    </citation>
    <scope>NUCLEOTIDE SEQUENCE</scope>
    <source>
        <strain evidence="5">YSTF-M11</strain>
    </source>
</reference>
<dbReference type="PANTHER" id="PTHR30483:SF6">
    <property type="entry name" value="PERIPLASMIC BINDING PROTEIN OF ABC TRANSPORTER FOR NATURAL AMINO ACIDS"/>
    <property type="match status" value="1"/>
</dbReference>
<feature type="signal peptide" evidence="3">
    <location>
        <begin position="1"/>
        <end position="35"/>
    </location>
</feature>
<dbReference type="PANTHER" id="PTHR30483">
    <property type="entry name" value="LEUCINE-SPECIFIC-BINDING PROTEIN"/>
    <property type="match status" value="1"/>
</dbReference>
<keyword evidence="6" id="KW-1185">Reference proteome</keyword>
<sequence length="355" mass="36672">MPGHAYSRRSFLARLATVGALPILAGCATSDPANAPVSRPPRTAMLLPLSGPRADLGQTMARAVWLVEDRSGLPQRVEIFDTGPSPQGAATAAAQAVAAGAEVIVGPLFSDHTTAVLESAPKARIMTLSNNDRLAASGAWVFGVTPAQSAKAAAGFAAKQGARSISILQPSGDFGGQSAEALARAAKANRMTAIPAVGMQDTDNLLAALRARGAGQLPDSLYLPTSDATSRRAARIAADAGISVIGSLQWADAPSEALKGIETLTFAGPDPQLFTSLSATYRSALGEEMGIISGLAVDAVMFASALPRDRNGRVQMTAREPLDGLLGQCAFRKDRTCARDLAMLQMKGGQLRKVA</sequence>
<comment type="caution">
    <text evidence="5">The sequence shown here is derived from an EMBL/GenBank/DDBJ whole genome shotgun (WGS) entry which is preliminary data.</text>
</comment>
<keyword evidence="2" id="KW-0813">Transport</keyword>
<proteinExistence type="predicted"/>
<feature type="chain" id="PRO_5040801865" evidence="3">
    <location>
        <begin position="36"/>
        <end position="355"/>
    </location>
</feature>
<evidence type="ECO:0000259" key="4">
    <source>
        <dbReference type="Pfam" id="PF13458"/>
    </source>
</evidence>
<evidence type="ECO:0000313" key="5">
    <source>
        <dbReference type="EMBL" id="MBW4707425.1"/>
    </source>
</evidence>
<dbReference type="EMBL" id="JAHXDN010000002">
    <property type="protein sequence ID" value="MBW4707425.1"/>
    <property type="molecule type" value="Genomic_DNA"/>
</dbReference>
<name>A0A9X1FUN0_9RHOB</name>
<evidence type="ECO:0000313" key="6">
    <source>
        <dbReference type="Proteomes" id="UP001138661"/>
    </source>
</evidence>
<dbReference type="PROSITE" id="PS51318">
    <property type="entry name" value="TAT"/>
    <property type="match status" value="1"/>
</dbReference>
<evidence type="ECO:0000256" key="1">
    <source>
        <dbReference type="ARBA" id="ARBA00022729"/>
    </source>
</evidence>
<dbReference type="RefSeq" id="WP_219500288.1">
    <property type="nucleotide sequence ID" value="NZ_JAHXDN010000002.1"/>
</dbReference>
<dbReference type="InterPro" id="IPR006311">
    <property type="entry name" value="TAT_signal"/>
</dbReference>
<evidence type="ECO:0000256" key="3">
    <source>
        <dbReference type="SAM" id="SignalP"/>
    </source>
</evidence>
<evidence type="ECO:0000256" key="2">
    <source>
        <dbReference type="ARBA" id="ARBA00022970"/>
    </source>
</evidence>
<dbReference type="GO" id="GO:0006865">
    <property type="term" value="P:amino acid transport"/>
    <property type="evidence" value="ECO:0007669"/>
    <property type="project" value="UniProtKB-KW"/>
</dbReference>
<gene>
    <name evidence="5" type="ORF">KX928_06465</name>
</gene>
<keyword evidence="2" id="KW-0029">Amino-acid transport</keyword>